<evidence type="ECO:0008006" key="4">
    <source>
        <dbReference type="Google" id="ProtNLM"/>
    </source>
</evidence>
<proteinExistence type="predicted"/>
<sequence>MKALPLLMATVLPATAEIGSVAHPEDKLPQGQTVVWTPLFQASWDKLNATHGGKPVKIEPPNVLISRLDAFTWKAESVMPEDRWKVWSGPATDEFLATVNAEAAKLTGEEKGPFRLENRQPGTVAVFGLLDREVTFRQPLHRSRKVPMTFRSGAMETKVKFFGVKGQLSEEFSGTVRVLAYRPTENCHALQLLCKESDDTVILFRPPAAMDFAAACEWLRTWRKAWSEDSGHHLGHDDPQLHKRDEIQVPYVKLETKHDFASDLDSLRFYKGQPLPRQITRAEQRVEFELHERGARVRAEVSMDDPFGGPPEPPVYPRRFLYDAPFFVFLWRDGAEWPYFGSWIGDTSAMEKID</sequence>
<dbReference type="Proteomes" id="UP001320876">
    <property type="component" value="Unassembled WGS sequence"/>
</dbReference>
<feature type="chain" id="PRO_5047215571" description="Serpin domain-containing protein" evidence="1">
    <location>
        <begin position="17"/>
        <end position="354"/>
    </location>
</feature>
<keyword evidence="1" id="KW-0732">Signal</keyword>
<dbReference type="RefSeq" id="WP_264489888.1">
    <property type="nucleotide sequence ID" value="NZ_JAPDDT010000017.1"/>
</dbReference>
<feature type="signal peptide" evidence="1">
    <location>
        <begin position="1"/>
        <end position="16"/>
    </location>
</feature>
<name>A0ABT3GQN0_9BACT</name>
<gene>
    <name evidence="2" type="ORF">OKA05_24700</name>
</gene>
<accession>A0ABT3GQN0</accession>
<evidence type="ECO:0000313" key="2">
    <source>
        <dbReference type="EMBL" id="MCW1925781.1"/>
    </source>
</evidence>
<reference evidence="2 3" key="1">
    <citation type="submission" date="2022-10" db="EMBL/GenBank/DDBJ databases">
        <title>Luteolibacter arcticus strain CCTCC AB 2014275, whole genome shotgun sequencing project.</title>
        <authorList>
            <person name="Zhao G."/>
            <person name="Shen L."/>
        </authorList>
    </citation>
    <scope>NUCLEOTIDE SEQUENCE [LARGE SCALE GENOMIC DNA]</scope>
    <source>
        <strain evidence="2 3">CCTCC AB 2014275</strain>
    </source>
</reference>
<dbReference type="EMBL" id="JAPDDT010000017">
    <property type="protein sequence ID" value="MCW1925781.1"/>
    <property type="molecule type" value="Genomic_DNA"/>
</dbReference>
<evidence type="ECO:0000256" key="1">
    <source>
        <dbReference type="SAM" id="SignalP"/>
    </source>
</evidence>
<evidence type="ECO:0000313" key="3">
    <source>
        <dbReference type="Proteomes" id="UP001320876"/>
    </source>
</evidence>
<protein>
    <recommendedName>
        <fullName evidence="4">Serpin domain-containing protein</fullName>
    </recommendedName>
</protein>
<dbReference type="SUPFAM" id="SSF56574">
    <property type="entry name" value="Serpins"/>
    <property type="match status" value="1"/>
</dbReference>
<keyword evidence="3" id="KW-1185">Reference proteome</keyword>
<dbReference type="InterPro" id="IPR036186">
    <property type="entry name" value="Serpin_sf"/>
</dbReference>
<organism evidence="2 3">
    <name type="scientific">Luteolibacter arcticus</name>
    <dbReference type="NCBI Taxonomy" id="1581411"/>
    <lineage>
        <taxon>Bacteria</taxon>
        <taxon>Pseudomonadati</taxon>
        <taxon>Verrucomicrobiota</taxon>
        <taxon>Verrucomicrobiia</taxon>
        <taxon>Verrucomicrobiales</taxon>
        <taxon>Verrucomicrobiaceae</taxon>
        <taxon>Luteolibacter</taxon>
    </lineage>
</organism>
<comment type="caution">
    <text evidence="2">The sequence shown here is derived from an EMBL/GenBank/DDBJ whole genome shotgun (WGS) entry which is preliminary data.</text>
</comment>